<name>A0ABQ9HCK3_9NEOP</name>
<protein>
    <submittedName>
        <fullName evidence="2">Uncharacterized protein</fullName>
    </submittedName>
</protein>
<organism evidence="2 3">
    <name type="scientific">Dryococelus australis</name>
    <dbReference type="NCBI Taxonomy" id="614101"/>
    <lineage>
        <taxon>Eukaryota</taxon>
        <taxon>Metazoa</taxon>
        <taxon>Ecdysozoa</taxon>
        <taxon>Arthropoda</taxon>
        <taxon>Hexapoda</taxon>
        <taxon>Insecta</taxon>
        <taxon>Pterygota</taxon>
        <taxon>Neoptera</taxon>
        <taxon>Polyneoptera</taxon>
        <taxon>Phasmatodea</taxon>
        <taxon>Verophasmatodea</taxon>
        <taxon>Anareolatae</taxon>
        <taxon>Phasmatidae</taxon>
        <taxon>Eurycanthinae</taxon>
        <taxon>Dryococelus</taxon>
    </lineage>
</organism>
<sequence length="491" mass="53391">MNSRAKRTDAGITHHRYPLFVSIPMIVDVAPSIRDSNRLHTRQHLRCPEAKYQKDCHGNRITNRLSKVQPSNVMASHAGIMPIHKLTPEPLVHAVFDISWRSLAQSSPSTATADNHCEFDIGIFLHKTAESCLQVIELANFPVPTLTLNNLTRTCGGDEPKPNQSPGNVSGGTPLTPPWSCGGTHTWSRDRSSGEGPRDGISYRPPCGLIGHYSPPGIFPCGCNGLNTGFRTTGSRPLIKMAEVDGWTYSSSSSEVFSFKCTDDKRHRPRATLPYVGRVVTVHWPVEGVSVVCDHISPKLFTGVETEYKSVDTVVRMDDAVRYPEEFITSSCPSVLSPQNLLCNFGTPLMLPPKGCNIAGLQWIARSPRTKAIRIRSPVGSLPDFRWTVPLAGGFSLGTPASPALAFQRRSNLGSHIMPCSGTTDTYGSQLEKPPLVHTVFGTSRGTPAQSSPSTVTADNQCTTDIGICLHTTIVSRLQTIDLTNFSGPNL</sequence>
<reference evidence="2 3" key="1">
    <citation type="submission" date="2023-02" db="EMBL/GenBank/DDBJ databases">
        <title>LHISI_Scaffold_Assembly.</title>
        <authorList>
            <person name="Stuart O.P."/>
            <person name="Cleave R."/>
            <person name="Magrath M.J.L."/>
            <person name="Mikheyev A.S."/>
        </authorList>
    </citation>
    <scope>NUCLEOTIDE SEQUENCE [LARGE SCALE GENOMIC DNA]</scope>
    <source>
        <strain evidence="2">Daus_M_001</strain>
        <tissue evidence="2">Leg muscle</tissue>
    </source>
</reference>
<comment type="caution">
    <text evidence="2">The sequence shown here is derived from an EMBL/GenBank/DDBJ whole genome shotgun (WGS) entry which is preliminary data.</text>
</comment>
<accession>A0ABQ9HCK3</accession>
<evidence type="ECO:0000256" key="1">
    <source>
        <dbReference type="SAM" id="MobiDB-lite"/>
    </source>
</evidence>
<dbReference type="Proteomes" id="UP001159363">
    <property type="component" value="Chromosome 5"/>
</dbReference>
<gene>
    <name evidence="2" type="ORF">PR048_018531</name>
</gene>
<feature type="region of interest" description="Disordered" evidence="1">
    <location>
        <begin position="154"/>
        <end position="200"/>
    </location>
</feature>
<proteinExistence type="predicted"/>
<keyword evidence="3" id="KW-1185">Reference proteome</keyword>
<dbReference type="EMBL" id="JARBHB010000006">
    <property type="protein sequence ID" value="KAJ8882043.1"/>
    <property type="molecule type" value="Genomic_DNA"/>
</dbReference>
<evidence type="ECO:0000313" key="2">
    <source>
        <dbReference type="EMBL" id="KAJ8882043.1"/>
    </source>
</evidence>
<feature type="compositionally biased region" description="Polar residues" evidence="1">
    <location>
        <begin position="162"/>
        <end position="173"/>
    </location>
</feature>
<feature type="compositionally biased region" description="Basic and acidic residues" evidence="1">
    <location>
        <begin position="187"/>
        <end position="198"/>
    </location>
</feature>
<evidence type="ECO:0000313" key="3">
    <source>
        <dbReference type="Proteomes" id="UP001159363"/>
    </source>
</evidence>